<gene>
    <name evidence="6" type="primary">eda</name>
    <name evidence="6" type="ORF">DXT99_09695</name>
</gene>
<protein>
    <submittedName>
        <fullName evidence="6">Bifunctional 4-hydroxy-2-oxoglutarate aldolase/2-dehydro-3-deoxy-phosphogluconate aldolase</fullName>
        <ecNumber evidence="6">4.1.2.14</ecNumber>
        <ecNumber evidence="6">4.1.3.16</ecNumber>
    </submittedName>
</protein>
<dbReference type="RefSeq" id="WP_115565343.1">
    <property type="nucleotide sequence ID" value="NZ_QRGR01000009.1"/>
</dbReference>
<dbReference type="GO" id="GO:0008675">
    <property type="term" value="F:2-dehydro-3-deoxy-phosphogluconate aldolase activity"/>
    <property type="evidence" value="ECO:0007669"/>
    <property type="project" value="UniProtKB-EC"/>
</dbReference>
<dbReference type="Pfam" id="PF01081">
    <property type="entry name" value="Aldolase"/>
    <property type="match status" value="1"/>
</dbReference>
<dbReference type="InterPro" id="IPR013785">
    <property type="entry name" value="Aldolase_TIM"/>
</dbReference>
<evidence type="ECO:0000256" key="5">
    <source>
        <dbReference type="ARBA" id="ARBA00023277"/>
    </source>
</evidence>
<dbReference type="EC" id="4.1.3.16" evidence="6"/>
<keyword evidence="4 6" id="KW-0456">Lyase</keyword>
<dbReference type="NCBIfam" id="TIGR01182">
    <property type="entry name" value="eda"/>
    <property type="match status" value="1"/>
</dbReference>
<evidence type="ECO:0000256" key="1">
    <source>
        <dbReference type="ARBA" id="ARBA00004761"/>
    </source>
</evidence>
<comment type="subunit">
    <text evidence="3">Homotrimer.</text>
</comment>
<dbReference type="AlphaFoldDB" id="A0A3D8LD42"/>
<dbReference type="NCBIfam" id="NF005499">
    <property type="entry name" value="PRK07114.1"/>
    <property type="match status" value="1"/>
</dbReference>
<dbReference type="GO" id="GO:0008700">
    <property type="term" value="F:(R,S)-4-hydroxy-2-oxoglutarate aldolase activity"/>
    <property type="evidence" value="ECO:0007669"/>
    <property type="project" value="UniProtKB-EC"/>
</dbReference>
<evidence type="ECO:0000313" key="6">
    <source>
        <dbReference type="EMBL" id="RDV15325.1"/>
    </source>
</evidence>
<dbReference type="Proteomes" id="UP000256708">
    <property type="component" value="Unassembled WGS sequence"/>
</dbReference>
<name>A0A3D8LD42_9BACT</name>
<dbReference type="PANTHER" id="PTHR30246:SF1">
    <property type="entry name" value="2-DEHYDRO-3-DEOXY-6-PHOSPHOGALACTONATE ALDOLASE-RELATED"/>
    <property type="match status" value="1"/>
</dbReference>
<dbReference type="EMBL" id="QRGR01000009">
    <property type="protein sequence ID" value="RDV15325.1"/>
    <property type="molecule type" value="Genomic_DNA"/>
</dbReference>
<dbReference type="CDD" id="cd00452">
    <property type="entry name" value="KDPG_aldolase"/>
    <property type="match status" value="1"/>
</dbReference>
<dbReference type="OrthoDB" id="9802667at2"/>
<proteinExistence type="inferred from homology"/>
<dbReference type="InterPro" id="IPR000887">
    <property type="entry name" value="Aldlse_KDPG_KHG"/>
</dbReference>
<evidence type="ECO:0000256" key="3">
    <source>
        <dbReference type="ARBA" id="ARBA00011233"/>
    </source>
</evidence>
<comment type="similarity">
    <text evidence="2">Belongs to the KHG/KDPG aldolase family.</text>
</comment>
<organism evidence="6 7">
    <name type="scientific">Pontibacter diazotrophicus</name>
    <dbReference type="NCBI Taxonomy" id="1400979"/>
    <lineage>
        <taxon>Bacteria</taxon>
        <taxon>Pseudomonadati</taxon>
        <taxon>Bacteroidota</taxon>
        <taxon>Cytophagia</taxon>
        <taxon>Cytophagales</taxon>
        <taxon>Hymenobacteraceae</taxon>
        <taxon>Pontibacter</taxon>
    </lineage>
</organism>
<comment type="caution">
    <text evidence="6">The sequence shown here is derived from an EMBL/GenBank/DDBJ whole genome shotgun (WGS) entry which is preliminary data.</text>
</comment>
<evidence type="ECO:0000313" key="7">
    <source>
        <dbReference type="Proteomes" id="UP000256708"/>
    </source>
</evidence>
<dbReference type="SUPFAM" id="SSF51569">
    <property type="entry name" value="Aldolase"/>
    <property type="match status" value="1"/>
</dbReference>
<dbReference type="PANTHER" id="PTHR30246">
    <property type="entry name" value="2-KETO-3-DEOXY-6-PHOSPHOGLUCONATE ALDOLASE"/>
    <property type="match status" value="1"/>
</dbReference>
<evidence type="ECO:0000256" key="4">
    <source>
        <dbReference type="ARBA" id="ARBA00023239"/>
    </source>
</evidence>
<keyword evidence="7" id="KW-1185">Reference proteome</keyword>
<sequence length="224" mass="24351">MAKFSRIEVALKMAETGMVPVFYHAEIEVCRQVMEACYKAGVRVFEFTNRGDFAHEIFAQLVKHARASFPEMMLGAGSVVDAPTAGLYIQSGADFIVSPVLNPDVAVVCNRRKIMWAPGCATLSEISKAEELGAEVVKIFPAQQVGGPDYVAAIKGPCPWSSIMPTGGVEPKEENLRAWFAAGVHCVGMGSQLISKDLIASQNYAKLEELTRTALETIRKVRAK</sequence>
<comment type="pathway">
    <text evidence="1">Carbohydrate acid metabolism.</text>
</comment>
<keyword evidence="5" id="KW-0119">Carbohydrate metabolism</keyword>
<dbReference type="Gene3D" id="3.20.20.70">
    <property type="entry name" value="Aldolase class I"/>
    <property type="match status" value="1"/>
</dbReference>
<accession>A0A3D8LD42</accession>
<evidence type="ECO:0000256" key="2">
    <source>
        <dbReference type="ARBA" id="ARBA00006906"/>
    </source>
</evidence>
<dbReference type="EC" id="4.1.2.14" evidence="6"/>
<reference evidence="7" key="1">
    <citation type="submission" date="2018-08" db="EMBL/GenBank/DDBJ databases">
        <authorList>
            <person name="Liu Z.-W."/>
            <person name="Du Z.-J."/>
        </authorList>
    </citation>
    <scope>NUCLEOTIDE SEQUENCE [LARGE SCALE GENOMIC DNA]</scope>
    <source>
        <strain evidence="7">H4X</strain>
    </source>
</reference>